<dbReference type="HOGENOM" id="CLU_353619_0_0_5"/>
<reference evidence="3 4" key="6">
    <citation type="journal article" date="2011" name="Appl. Environ. Microbiol.">
        <title>Involvement of the azorhizobial chromosome partition gene (parA) in the onset of bacteroid differentiation during Sesbania rostrata stem nodule development.</title>
        <authorList>
            <person name="Liu CT."/>
            <person name="Lee KB."/>
            <person name="Wang YS."/>
            <person name="Peng MH."/>
            <person name="Lee KT."/>
            <person name="Suzuki S."/>
            <person name="Suzuki T."/>
            <person name="Oyaizu H."/>
        </authorList>
    </citation>
    <scope>NUCLEOTIDE SEQUENCE [LARGE SCALE GENOMIC DNA]</scope>
    <source>
        <strain evidence="4">ATCC 43989 / DSM 5975 / JCM 20966 / LMG 6465 / NBRC 14845 / NCIMB 13405 / ORS 571</strain>
    </source>
</reference>
<protein>
    <submittedName>
        <fullName evidence="3">Glycosyltransferase</fullName>
    </submittedName>
</protein>
<dbReference type="InterPro" id="IPR001296">
    <property type="entry name" value="Glyco_trans_1"/>
</dbReference>
<reference evidence="3 4" key="3">
    <citation type="journal article" date="2008" name="BMC Genomics">
        <title>The genome of the versatile nitrogen fixer Azorhizobium caulinodans ORS571.</title>
        <authorList>
            <person name="Lee KB."/>
            <person name="Backer P.D."/>
            <person name="Aono T."/>
            <person name="Liu CT."/>
            <person name="Suzuki S."/>
            <person name="Suzuki T."/>
            <person name="Kaneko T."/>
            <person name="Yamada M."/>
            <person name="Tabata S."/>
            <person name="Kupfer D.M."/>
            <person name="Najar F.Z."/>
            <person name="Wiley G.B."/>
            <person name="Roe B."/>
            <person name="Binnewies T.T."/>
            <person name="Ussery D.W."/>
            <person name="D'Haeze W."/>
            <person name="Herder J.D."/>
            <person name="Gevers D."/>
            <person name="Vereecke D."/>
            <person name="Holsters M."/>
            <person name="Oyaizu H."/>
        </authorList>
    </citation>
    <scope>NUCLEOTIDE SEQUENCE [LARGE SCALE GENOMIC DNA]</scope>
    <source>
        <strain evidence="4">ATCC 43989 / DSM 5975 / JCM 20966 / LMG 6465 / NBRC 14845 / NCIMB 13405 / ORS 571</strain>
    </source>
</reference>
<dbReference type="PANTHER" id="PTHR46401:SF2">
    <property type="entry name" value="GLYCOSYLTRANSFERASE WBBK-RELATED"/>
    <property type="match status" value="1"/>
</dbReference>
<evidence type="ECO:0000313" key="3">
    <source>
        <dbReference type="EMBL" id="BAF88915.1"/>
    </source>
</evidence>
<dbReference type="AlphaFoldDB" id="A8IDC8"/>
<dbReference type="SUPFAM" id="SSF53756">
    <property type="entry name" value="UDP-Glycosyltransferase/glycogen phosphorylase"/>
    <property type="match status" value="1"/>
</dbReference>
<sequence length="794" mass="89502">MTKGSDVPKRIFWLGMHKVLRTTELPQLRDMGYEVFSPAYISDVYDQSADRAIDFDQPTTLPDDVFAELLAHNFFYSSIPSHIGDYLNQYFDCVIVTINADWLRSIVDVFKKRIIYRIYGQPYSLSEYIMKSGTWEKLMVHGDFHIVPFAAETTEFERPWFRDLCAGVVPYQIPDDVFDFTGTWGGASHNGTIATSIPNVENAYYRSEYQRFNSAFPHRVFRIYGPQRSTPDDTRFVGALRRQDFLGRLRDSAGFFYNFRDPVCYLAPIESMQIGVPVLFAPGSLLHRFYPDKTPGLIRNQIDAERKIKLLLNSDATFSAEVIDSQEPVRQRYDREIVRPKFERLFRALIDREPAHAPCLVFDHRSIPVRSPLAPQSGAGSDTVALLMHIDGLVGYAGGKPSAFEGIPRVIEAVVSALQATTDLRCAITCTETSVSVMYDFFRDYVASGRVELIPIPATAINEEVIQSIGKMIVVNHINGREDIKSVLVPHYYLFPESLFLKKRITLYLPDYFPYLMPEAIFDISREKDIENKKVGVAIAKKAANILTNSDFTRSYLPAAGFVRPSEADKVIVAPLPLLGERGVEQLSRDRETQLKAEIGGRPYLFYPTAVRPNKNIGFFLRVLAEMRVKNPDMIAVLTGDLRSVPGVQEICDDLGLEQHIVFMRRVGDDVLAWLYRHAVALCLTSSVEGNFPPQVLEALAYGCPVVSTRLPTITEVLPGGFEMLLLCNERDQADFTRKIAIAMEQRDQTLLRQAAVMGFMRERNSIAVFAGKVAASLGYGDALSREIEQCASA</sequence>
<dbReference type="GO" id="GO:0009103">
    <property type="term" value="P:lipopolysaccharide biosynthetic process"/>
    <property type="evidence" value="ECO:0007669"/>
    <property type="project" value="TreeGrafter"/>
</dbReference>
<dbReference type="CAZy" id="GT4">
    <property type="family name" value="Glycosyltransferase Family 4"/>
</dbReference>
<reference evidence="4" key="2">
    <citation type="submission" date="2007-04" db="EMBL/GenBank/DDBJ databases">
        <title>Complete genome sequence of the nitrogen-fixing bacterium Azorhizobium caulinodans ORS571.</title>
        <authorList>
            <person name="Lee K.B."/>
            <person name="Backer P.D."/>
            <person name="Aono T."/>
            <person name="Liu C.T."/>
            <person name="Suzuki S."/>
            <person name="Suzuki T."/>
            <person name="Kaneko T."/>
            <person name="Yamada M."/>
            <person name="Tabata S."/>
            <person name="Kupfer D.M."/>
            <person name="Najar F.Z."/>
            <person name="Wiley G.B."/>
            <person name="Roe B."/>
            <person name="Binnewies T."/>
            <person name="Ussery D."/>
            <person name="Vereecke D."/>
            <person name="Gevers D."/>
            <person name="Holsters M."/>
            <person name="Oyaizu H."/>
        </authorList>
    </citation>
    <scope>NUCLEOTIDE SEQUENCE [LARGE SCALE GENOMIC DNA]</scope>
    <source>
        <strain evidence="4">ATCC 43989 / DSM 5975 / JCM 20966 / LMG 6465 / NBRC 14845 / NCIMB 13405 / ORS 571</strain>
    </source>
</reference>
<dbReference type="Pfam" id="PF00534">
    <property type="entry name" value="Glycos_transf_1"/>
    <property type="match status" value="1"/>
</dbReference>
<dbReference type="RefSeq" id="WP_012171441.1">
    <property type="nucleotide sequence ID" value="NC_009937.1"/>
</dbReference>
<evidence type="ECO:0000256" key="1">
    <source>
        <dbReference type="ARBA" id="ARBA00022679"/>
    </source>
</evidence>
<dbReference type="eggNOG" id="COG0438">
    <property type="taxonomic scope" value="Bacteria"/>
</dbReference>
<proteinExistence type="predicted"/>
<keyword evidence="4" id="KW-1185">Reference proteome</keyword>
<dbReference type="EMBL" id="AP009384">
    <property type="protein sequence ID" value="BAF88915.1"/>
    <property type="molecule type" value="Genomic_DNA"/>
</dbReference>
<dbReference type="KEGG" id="azc:AZC_2917"/>
<reference evidence="3 4" key="5">
    <citation type="journal article" date="2010" name="Appl. Environ. Microbiol.">
        <title>phrR-like gene praR of Azorhizobium caulinodans ORS571 is essential for symbiosis with Sesbania rostrata and is involved in expression of reb genes.</title>
        <authorList>
            <person name="Akiba N."/>
            <person name="Aono T."/>
            <person name="Toyazaki H."/>
            <person name="Sato S."/>
            <person name="Oyaizu H."/>
        </authorList>
    </citation>
    <scope>NUCLEOTIDE SEQUENCE [LARGE SCALE GENOMIC DNA]</scope>
    <source>
        <strain evidence="4">ATCC 43989 / DSM 5975 / JCM 20966 / LMG 6465 / NBRC 14845 / NCIMB 13405 / ORS 571</strain>
    </source>
</reference>
<organism evidence="3 4">
    <name type="scientific">Azorhizobium caulinodans (strain ATCC 43989 / DSM 5975 / JCM 20966 / LMG 6465 / NBRC 14845 / NCIMB 13405 / ORS 571)</name>
    <dbReference type="NCBI Taxonomy" id="438753"/>
    <lineage>
        <taxon>Bacteria</taxon>
        <taxon>Pseudomonadati</taxon>
        <taxon>Pseudomonadota</taxon>
        <taxon>Alphaproteobacteria</taxon>
        <taxon>Hyphomicrobiales</taxon>
        <taxon>Xanthobacteraceae</taxon>
        <taxon>Azorhizobium</taxon>
    </lineage>
</organism>
<feature type="domain" description="Glycosyl transferase family 1" evidence="2">
    <location>
        <begin position="598"/>
        <end position="747"/>
    </location>
</feature>
<reference evidence="3 4" key="4">
    <citation type="journal article" date="2009" name="Appl. Environ. Microbiol.">
        <title>Comparative genome-wide transcriptional profiling of Azorhizobium caulinodans ORS571 grown under free-living and symbiotic conditions.</title>
        <authorList>
            <person name="Tsukada S."/>
            <person name="Aono T."/>
            <person name="Akiba N."/>
            <person name="Lee KB."/>
            <person name="Liu CT."/>
            <person name="Toyazaki H."/>
            <person name="Oyaizu H."/>
        </authorList>
    </citation>
    <scope>NUCLEOTIDE SEQUENCE [LARGE SCALE GENOMIC DNA]</scope>
    <source>
        <strain evidence="4">ATCC 43989 / DSM 5975 / JCM 20966 / LMG 6465 / NBRC 14845 / NCIMB 13405 / ORS 571</strain>
    </source>
</reference>
<dbReference type="GO" id="GO:0016757">
    <property type="term" value="F:glycosyltransferase activity"/>
    <property type="evidence" value="ECO:0007669"/>
    <property type="project" value="TreeGrafter"/>
</dbReference>
<name>A8IDC8_AZOC5</name>
<evidence type="ECO:0000313" key="4">
    <source>
        <dbReference type="Proteomes" id="UP000000270"/>
    </source>
</evidence>
<dbReference type="Gene3D" id="3.40.50.2000">
    <property type="entry name" value="Glycogen Phosphorylase B"/>
    <property type="match status" value="1"/>
</dbReference>
<dbReference type="PANTHER" id="PTHR46401">
    <property type="entry name" value="GLYCOSYLTRANSFERASE WBBK-RELATED"/>
    <property type="match status" value="1"/>
</dbReference>
<dbReference type="Proteomes" id="UP000000270">
    <property type="component" value="Chromosome"/>
</dbReference>
<accession>A8IDC8</accession>
<gene>
    <name evidence="3" type="ordered locus">AZC_2917</name>
</gene>
<reference evidence="3 4" key="1">
    <citation type="journal article" date="2007" name="Appl. Environ. Microbiol.">
        <title>Rhizobial factors required for stem nodule maturation and maintenance in Sesbania rostrata-Azorhizobium caulinodans ORS571 symbiosis.</title>
        <authorList>
            <person name="Suzuki S."/>
            <person name="Aono T."/>
            <person name="Lee KB."/>
            <person name="Suzuki T."/>
            <person name="Liu CT."/>
            <person name="Miwa H."/>
            <person name="Wakao S."/>
            <person name="Iki T."/>
            <person name="Oyaizu H."/>
        </authorList>
    </citation>
    <scope>NUCLEOTIDE SEQUENCE [LARGE SCALE GENOMIC DNA]</scope>
    <source>
        <strain evidence="4">ATCC 43989 / DSM 5975 / JCM 20966 / LMG 6465 / NBRC 14845 / NCIMB 13405 / ORS 571</strain>
    </source>
</reference>
<evidence type="ECO:0000259" key="2">
    <source>
        <dbReference type="Pfam" id="PF00534"/>
    </source>
</evidence>
<dbReference type="STRING" id="438753.AZC_2917"/>
<keyword evidence="1 3" id="KW-0808">Transferase</keyword>